<dbReference type="AlphaFoldDB" id="A0ABD3WUI5"/>
<evidence type="ECO:0000313" key="2">
    <source>
        <dbReference type="Proteomes" id="UP001634394"/>
    </source>
</evidence>
<dbReference type="EMBL" id="JBJQND010000005">
    <property type="protein sequence ID" value="KAL3876443.1"/>
    <property type="molecule type" value="Genomic_DNA"/>
</dbReference>
<dbReference type="Proteomes" id="UP001634394">
    <property type="component" value="Unassembled WGS sequence"/>
</dbReference>
<reference evidence="1 2" key="1">
    <citation type="submission" date="2024-11" db="EMBL/GenBank/DDBJ databases">
        <title>Chromosome-level genome assembly of the freshwater bivalve Anodonta woodiana.</title>
        <authorList>
            <person name="Chen X."/>
        </authorList>
    </citation>
    <scope>NUCLEOTIDE SEQUENCE [LARGE SCALE GENOMIC DNA]</scope>
    <source>
        <strain evidence="1">MN2024</strain>
        <tissue evidence="1">Gills</tissue>
    </source>
</reference>
<sequence>MLGILGAMTASLERSALHQEQYHVRNVKLENISRIRVHLGARFVDMVKLHIELDPLLAVNACVVLDITMRGISVTLAYQGRTKHLLTILIAFSATLELTAPHMVRYHVRNVQLEHINIIGDKCGASFVTMRKPLNKTDPPLSVIVCPPQTLTRSKIGCVSFLDQMFYLLGTYINISRLGTNKPVN</sequence>
<accession>A0ABD3WUI5</accession>
<protein>
    <submittedName>
        <fullName evidence="1">Uncharacterized protein</fullName>
    </submittedName>
</protein>
<gene>
    <name evidence="1" type="ORF">ACJMK2_034288</name>
</gene>
<evidence type="ECO:0000313" key="1">
    <source>
        <dbReference type="EMBL" id="KAL3876443.1"/>
    </source>
</evidence>
<name>A0ABD3WUI5_SINWO</name>
<proteinExistence type="predicted"/>
<comment type="caution">
    <text evidence="1">The sequence shown here is derived from an EMBL/GenBank/DDBJ whole genome shotgun (WGS) entry which is preliminary data.</text>
</comment>
<keyword evidence="2" id="KW-1185">Reference proteome</keyword>
<organism evidence="1 2">
    <name type="scientific">Sinanodonta woodiana</name>
    <name type="common">Chinese pond mussel</name>
    <name type="synonym">Anodonta woodiana</name>
    <dbReference type="NCBI Taxonomy" id="1069815"/>
    <lineage>
        <taxon>Eukaryota</taxon>
        <taxon>Metazoa</taxon>
        <taxon>Spiralia</taxon>
        <taxon>Lophotrochozoa</taxon>
        <taxon>Mollusca</taxon>
        <taxon>Bivalvia</taxon>
        <taxon>Autobranchia</taxon>
        <taxon>Heteroconchia</taxon>
        <taxon>Palaeoheterodonta</taxon>
        <taxon>Unionida</taxon>
        <taxon>Unionoidea</taxon>
        <taxon>Unionidae</taxon>
        <taxon>Unioninae</taxon>
        <taxon>Sinanodonta</taxon>
    </lineage>
</organism>